<name>A0A383RCA2_PAEAL</name>
<sequence length="48" mass="5556">MSNKSHSLDLSQFLQLTNKVKIMGWKYDEESTILCHEVQIFSSQGIQI</sequence>
<reference evidence="2" key="1">
    <citation type="submission" date="2018-08" db="EMBL/GenBank/DDBJ databases">
        <authorList>
            <person name="Chevrot R."/>
        </authorList>
    </citation>
    <scope>NUCLEOTIDE SEQUENCE [LARGE SCALE GENOMIC DNA]</scope>
</reference>
<gene>
    <name evidence="1" type="ORF">PBLR_12855</name>
</gene>
<organism evidence="1 2">
    <name type="scientific">Paenibacillus alvei</name>
    <name type="common">Bacillus alvei</name>
    <dbReference type="NCBI Taxonomy" id="44250"/>
    <lineage>
        <taxon>Bacteria</taxon>
        <taxon>Bacillati</taxon>
        <taxon>Bacillota</taxon>
        <taxon>Bacilli</taxon>
        <taxon>Bacillales</taxon>
        <taxon>Paenibacillaceae</taxon>
        <taxon>Paenibacillus</taxon>
    </lineage>
</organism>
<dbReference type="EMBL" id="LS992241">
    <property type="protein sequence ID" value="SYX84433.1"/>
    <property type="molecule type" value="Genomic_DNA"/>
</dbReference>
<protein>
    <submittedName>
        <fullName evidence="1">Uncharacterized protein</fullName>
    </submittedName>
</protein>
<accession>A0A383RCA2</accession>
<proteinExistence type="predicted"/>
<evidence type="ECO:0000313" key="2">
    <source>
        <dbReference type="Proteomes" id="UP000304148"/>
    </source>
</evidence>
<dbReference type="Proteomes" id="UP000304148">
    <property type="component" value="Chromosome"/>
</dbReference>
<evidence type="ECO:0000313" key="1">
    <source>
        <dbReference type="EMBL" id="SYX84433.1"/>
    </source>
</evidence>
<dbReference type="AlphaFoldDB" id="A0A383RCA2"/>